<evidence type="ECO:0000313" key="1">
    <source>
        <dbReference type="EMBL" id="VIO76901.1"/>
    </source>
</evidence>
<keyword evidence="2" id="KW-1185">Reference proteome</keyword>
<reference evidence="1" key="1">
    <citation type="submission" date="2019-02" db="EMBL/GenBank/DDBJ databases">
        <authorList>
            <person name="Pothier F.J."/>
        </authorList>
    </citation>
    <scope>NUCLEOTIDE SEQUENCE</scope>
    <source>
        <strain evidence="1">CI-1B</strain>
    </source>
</reference>
<dbReference type="EMBL" id="CAADFC020000028">
    <property type="protein sequence ID" value="VIO76901.1"/>
    <property type="molecule type" value="Genomic_DNA"/>
</dbReference>
<accession>A0A508TRI5</accession>
<name>A0A508TRI5_9BRAD</name>
<dbReference type="Pfam" id="PF21716">
    <property type="entry name" value="dnstrm_HI1420"/>
    <property type="match status" value="1"/>
</dbReference>
<sequence length="62" mass="6725">MALKTTKFDIQDHLNTLEQQAAYLEAALTENDPSFIATAISDVIRARGIASGRGRGSSKDRC</sequence>
<dbReference type="InterPro" id="IPR014057">
    <property type="entry name" value="HI1420"/>
</dbReference>
<organism evidence="1 2">
    <name type="scientific">Bradyrhizobium ivorense</name>
    <dbReference type="NCBI Taxonomy" id="2511166"/>
    <lineage>
        <taxon>Bacteria</taxon>
        <taxon>Pseudomonadati</taxon>
        <taxon>Pseudomonadota</taxon>
        <taxon>Alphaproteobacteria</taxon>
        <taxon>Hyphomicrobiales</taxon>
        <taxon>Nitrobacteraceae</taxon>
        <taxon>Bradyrhizobium</taxon>
    </lineage>
</organism>
<proteinExistence type="predicted"/>
<gene>
    <name evidence="1" type="ORF">CI1B_67800</name>
</gene>
<dbReference type="RefSeq" id="WP_139484881.1">
    <property type="nucleotide sequence ID" value="NZ_CAADFB020000034.1"/>
</dbReference>
<comment type="caution">
    <text evidence="1">The sequence shown here is derived from an EMBL/GenBank/DDBJ whole genome shotgun (WGS) entry which is preliminary data.</text>
</comment>
<dbReference type="Proteomes" id="UP000328092">
    <property type="component" value="Unassembled WGS sequence"/>
</dbReference>
<evidence type="ECO:0008006" key="3">
    <source>
        <dbReference type="Google" id="ProtNLM"/>
    </source>
</evidence>
<evidence type="ECO:0000313" key="2">
    <source>
        <dbReference type="Proteomes" id="UP000328092"/>
    </source>
</evidence>
<dbReference type="AlphaFoldDB" id="A0A508TRI5"/>
<protein>
    <recommendedName>
        <fullName evidence="3">Transcriptional regulator</fullName>
    </recommendedName>
</protein>